<keyword evidence="2" id="KW-0378">Hydrolase</keyword>
<organism evidence="2 3">
    <name type="scientific">Aureliella helgolandensis</name>
    <dbReference type="NCBI Taxonomy" id="2527968"/>
    <lineage>
        <taxon>Bacteria</taxon>
        <taxon>Pseudomonadati</taxon>
        <taxon>Planctomycetota</taxon>
        <taxon>Planctomycetia</taxon>
        <taxon>Pirellulales</taxon>
        <taxon>Pirellulaceae</taxon>
        <taxon>Aureliella</taxon>
    </lineage>
</organism>
<gene>
    <name evidence="2" type="ORF">Q31a_60900</name>
</gene>
<dbReference type="PANTHER" id="PTHR16222:SF12">
    <property type="entry name" value="ADP-RIBOSYLGLYCOHYDROLASE-RELATED"/>
    <property type="match status" value="1"/>
</dbReference>
<name>A0A518GGJ7_9BACT</name>
<keyword evidence="1" id="KW-0479">Metal-binding</keyword>
<keyword evidence="3" id="KW-1185">Reference proteome</keyword>
<protein>
    <submittedName>
        <fullName evidence="2">ADP-ribosylglycohydrolase</fullName>
    </submittedName>
</protein>
<accession>A0A518GGJ7</accession>
<dbReference type="Proteomes" id="UP000318017">
    <property type="component" value="Chromosome"/>
</dbReference>
<dbReference type="Gene3D" id="1.10.4080.10">
    <property type="entry name" value="ADP-ribosylation/Crystallin J1"/>
    <property type="match status" value="1"/>
</dbReference>
<feature type="binding site" evidence="1">
    <location>
        <position position="54"/>
    </location>
    <ligand>
        <name>Mg(2+)</name>
        <dbReference type="ChEBI" id="CHEBI:18420"/>
        <label>1</label>
    </ligand>
</feature>
<comment type="cofactor">
    <cofactor evidence="1">
        <name>Mg(2+)</name>
        <dbReference type="ChEBI" id="CHEBI:18420"/>
    </cofactor>
    <text evidence="1">Binds 2 magnesium ions per subunit.</text>
</comment>
<dbReference type="AlphaFoldDB" id="A0A518GGJ7"/>
<dbReference type="OrthoDB" id="9798107at2"/>
<dbReference type="RefSeq" id="WP_145085479.1">
    <property type="nucleotide sequence ID" value="NZ_CP036298.1"/>
</dbReference>
<dbReference type="PANTHER" id="PTHR16222">
    <property type="entry name" value="ADP-RIBOSYLGLYCOHYDROLASE"/>
    <property type="match status" value="1"/>
</dbReference>
<dbReference type="InterPro" id="IPR005502">
    <property type="entry name" value="Ribosyl_crysJ1"/>
</dbReference>
<feature type="binding site" evidence="1">
    <location>
        <position position="268"/>
    </location>
    <ligand>
        <name>Mg(2+)</name>
        <dbReference type="ChEBI" id="CHEBI:18420"/>
        <label>1</label>
    </ligand>
</feature>
<dbReference type="EMBL" id="CP036298">
    <property type="protein sequence ID" value="QDV27697.1"/>
    <property type="molecule type" value="Genomic_DNA"/>
</dbReference>
<dbReference type="KEGG" id="ahel:Q31a_60900"/>
<dbReference type="SUPFAM" id="SSF101478">
    <property type="entry name" value="ADP-ribosylglycohydrolase"/>
    <property type="match status" value="1"/>
</dbReference>
<feature type="binding site" evidence="1">
    <location>
        <position position="56"/>
    </location>
    <ligand>
        <name>Mg(2+)</name>
        <dbReference type="ChEBI" id="CHEBI:18420"/>
        <label>1</label>
    </ligand>
</feature>
<dbReference type="GO" id="GO:0016787">
    <property type="term" value="F:hydrolase activity"/>
    <property type="evidence" value="ECO:0007669"/>
    <property type="project" value="UniProtKB-KW"/>
</dbReference>
<evidence type="ECO:0000313" key="3">
    <source>
        <dbReference type="Proteomes" id="UP000318017"/>
    </source>
</evidence>
<evidence type="ECO:0000256" key="1">
    <source>
        <dbReference type="PIRSR" id="PIRSR605502-1"/>
    </source>
</evidence>
<sequence>MHSTHLRKIHIHGALLGAALGDALGRSRTNLSRRDALRKYGPLSEGSTGRRMYSGDTQLMLLTAQALLKSRSDLRSFRKTFHARLAWYGLSFPVDPSASTMLAAWKSWLARVGLRPGVDSLDNGAGAQAVFSALAIDGTGHNIGRWVDETVHLTRTNSQTRNACVVLGELADLSANTKRDNFEPSEVLAKAIQISSHKELTRQLKALTPFLQGGKSPAAVARHFGWQDGVSHSMVDTTVMAIYCWLRYPDDFKRATTAAIHLGGDSKSLGAIVGGLSGAHLGVAGIPSELPAMLGGSPHGPTWIASLAERFSHWPHGVDDLHRAPPQKTRPLLQLLRNGWERLRFR</sequence>
<feature type="binding site" evidence="1">
    <location>
        <position position="265"/>
    </location>
    <ligand>
        <name>Mg(2+)</name>
        <dbReference type="ChEBI" id="CHEBI:18420"/>
        <label>1</label>
    </ligand>
</feature>
<proteinExistence type="predicted"/>
<dbReference type="InterPro" id="IPR036705">
    <property type="entry name" value="Ribosyl_crysJ1_sf"/>
</dbReference>
<evidence type="ECO:0000313" key="2">
    <source>
        <dbReference type="EMBL" id="QDV27697.1"/>
    </source>
</evidence>
<dbReference type="Pfam" id="PF03747">
    <property type="entry name" value="ADP_ribosyl_GH"/>
    <property type="match status" value="1"/>
</dbReference>
<keyword evidence="1" id="KW-0460">Magnesium</keyword>
<dbReference type="GO" id="GO:0046872">
    <property type="term" value="F:metal ion binding"/>
    <property type="evidence" value="ECO:0007669"/>
    <property type="project" value="UniProtKB-KW"/>
</dbReference>
<dbReference type="InterPro" id="IPR050792">
    <property type="entry name" value="ADP-ribosylglycohydrolase"/>
</dbReference>
<reference evidence="2 3" key="1">
    <citation type="submission" date="2019-02" db="EMBL/GenBank/DDBJ databases">
        <title>Deep-cultivation of Planctomycetes and their phenomic and genomic characterization uncovers novel biology.</title>
        <authorList>
            <person name="Wiegand S."/>
            <person name="Jogler M."/>
            <person name="Boedeker C."/>
            <person name="Pinto D."/>
            <person name="Vollmers J."/>
            <person name="Rivas-Marin E."/>
            <person name="Kohn T."/>
            <person name="Peeters S.H."/>
            <person name="Heuer A."/>
            <person name="Rast P."/>
            <person name="Oberbeckmann S."/>
            <person name="Bunk B."/>
            <person name="Jeske O."/>
            <person name="Meyerdierks A."/>
            <person name="Storesund J.E."/>
            <person name="Kallscheuer N."/>
            <person name="Luecker S."/>
            <person name="Lage O.M."/>
            <person name="Pohl T."/>
            <person name="Merkel B.J."/>
            <person name="Hornburger P."/>
            <person name="Mueller R.-W."/>
            <person name="Bruemmer F."/>
            <person name="Labrenz M."/>
            <person name="Spormann A.M."/>
            <person name="Op den Camp H."/>
            <person name="Overmann J."/>
            <person name="Amann R."/>
            <person name="Jetten M.S.M."/>
            <person name="Mascher T."/>
            <person name="Medema M.H."/>
            <person name="Devos D.P."/>
            <person name="Kaster A.-K."/>
            <person name="Ovreas L."/>
            <person name="Rohde M."/>
            <person name="Galperin M.Y."/>
            <person name="Jogler C."/>
        </authorList>
    </citation>
    <scope>NUCLEOTIDE SEQUENCE [LARGE SCALE GENOMIC DNA]</scope>
    <source>
        <strain evidence="2 3">Q31a</strain>
    </source>
</reference>